<dbReference type="EMBL" id="JAPDRQ010000078">
    <property type="protein sequence ID" value="KAJ9656411.1"/>
    <property type="molecule type" value="Genomic_DNA"/>
</dbReference>
<proteinExistence type="predicted"/>
<evidence type="ECO:0000313" key="1">
    <source>
        <dbReference type="EMBL" id="KAJ9656411.1"/>
    </source>
</evidence>
<sequence length="450" mass="50015">MSVSQVPPKPRTDVIPDTSDFPANHPLSPTEQAEQRAKSEDSNTQFWSGEASRSNHGWHTNILDGLQDDDGCDPRFVFTHEPTSYWVGRYMTLFDHLRTAELLPAQSTRSGYRSSHVPTSRLKTSNEFDQNERHLKKATIDTLRFFCQTKQARKGFEAFERHIYAKDPDFGKQHQGIVNMHRNKNSVAVPSSLPPLRSGFRSPYPSNPAKTRAQNIGSKISDGLSQSMFRKSTNDMIISKLTKSITTSNITSCQPYGSYSTSTSASGFPEDPQKQLKDSAKASQLDILEAQVRAVQQREVKASARATNKQRRVSNRIFPETSATSAQSSTELNQRASKPLAENVSGNKLNLPPLEDVSSVVKGKKPEVLCYERGLSIYSDRTLSGALPTTPGPGTSGETGGKSGGEERSEGKRRFRKSDSMKRFFDSGIREVRKISRRVGNSISDEDDDF</sequence>
<evidence type="ECO:0000313" key="2">
    <source>
        <dbReference type="Proteomes" id="UP001172386"/>
    </source>
</evidence>
<keyword evidence="2" id="KW-1185">Reference proteome</keyword>
<accession>A0ACC3A719</accession>
<reference evidence="1" key="1">
    <citation type="submission" date="2022-10" db="EMBL/GenBank/DDBJ databases">
        <title>Culturing micro-colonial fungi from biological soil crusts in the Mojave desert and describing Neophaeococcomyces mojavensis, and introducing the new genera and species Taxawa tesnikishii.</title>
        <authorList>
            <person name="Kurbessoian T."/>
            <person name="Stajich J.E."/>
        </authorList>
    </citation>
    <scope>NUCLEOTIDE SEQUENCE</scope>
    <source>
        <strain evidence="1">JES_112</strain>
    </source>
</reference>
<protein>
    <submittedName>
        <fullName evidence="1">Uncharacterized protein</fullName>
    </submittedName>
</protein>
<comment type="caution">
    <text evidence="1">The sequence shown here is derived from an EMBL/GenBank/DDBJ whole genome shotgun (WGS) entry which is preliminary data.</text>
</comment>
<dbReference type="Proteomes" id="UP001172386">
    <property type="component" value="Unassembled WGS sequence"/>
</dbReference>
<name>A0ACC3A719_9EURO</name>
<gene>
    <name evidence="1" type="ORF">H2198_004989</name>
</gene>
<organism evidence="1 2">
    <name type="scientific">Neophaeococcomyces mojaviensis</name>
    <dbReference type="NCBI Taxonomy" id="3383035"/>
    <lineage>
        <taxon>Eukaryota</taxon>
        <taxon>Fungi</taxon>
        <taxon>Dikarya</taxon>
        <taxon>Ascomycota</taxon>
        <taxon>Pezizomycotina</taxon>
        <taxon>Eurotiomycetes</taxon>
        <taxon>Chaetothyriomycetidae</taxon>
        <taxon>Chaetothyriales</taxon>
        <taxon>Chaetothyriales incertae sedis</taxon>
        <taxon>Neophaeococcomyces</taxon>
    </lineage>
</organism>